<evidence type="ECO:0000256" key="3">
    <source>
        <dbReference type="ARBA" id="ARBA00022516"/>
    </source>
</evidence>
<feature type="domain" description="Diphosphomevalonate decarboxylase-like N-terminal" evidence="9">
    <location>
        <begin position="8"/>
        <end position="162"/>
    </location>
</feature>
<name>A0A5R9DW68_9LACT</name>
<dbReference type="Pfam" id="PF22700">
    <property type="entry name" value="MVD-like_N"/>
    <property type="match status" value="1"/>
</dbReference>
<comment type="caution">
    <text evidence="10">The sequence shown here is derived from an EMBL/GenBank/DDBJ whole genome shotgun (WGS) entry which is preliminary data.</text>
</comment>
<dbReference type="AlphaFoldDB" id="A0A5R9DW68"/>
<accession>A0A5R9DW68</accession>
<gene>
    <name evidence="10" type="primary">mvaD</name>
    <name evidence="10" type="ORF">FEZ33_04045</name>
</gene>
<dbReference type="EMBL" id="VBSP01000009">
    <property type="protein sequence ID" value="TLQ41888.1"/>
    <property type="molecule type" value="Genomic_DNA"/>
</dbReference>
<organism evidence="10 11">
    <name type="scientific">Ruoffia tabacinasalis</name>
    <dbReference type="NCBI Taxonomy" id="87458"/>
    <lineage>
        <taxon>Bacteria</taxon>
        <taxon>Bacillati</taxon>
        <taxon>Bacillota</taxon>
        <taxon>Bacilli</taxon>
        <taxon>Lactobacillales</taxon>
        <taxon>Aerococcaceae</taxon>
        <taxon>Ruoffia</taxon>
    </lineage>
</organism>
<dbReference type="InterPro" id="IPR014721">
    <property type="entry name" value="Ribsml_uS5_D2-typ_fold_subgr"/>
</dbReference>
<dbReference type="InterPro" id="IPR005935">
    <property type="entry name" value="Mev_decarb"/>
</dbReference>
<dbReference type="GO" id="GO:0019287">
    <property type="term" value="P:isopentenyl diphosphate biosynthetic process, mevalonate pathway"/>
    <property type="evidence" value="ECO:0007669"/>
    <property type="project" value="InterPro"/>
</dbReference>
<dbReference type="PIRSF" id="PIRSF015950">
    <property type="entry name" value="Mev_P_decrbx"/>
    <property type="match status" value="1"/>
</dbReference>
<dbReference type="Gene3D" id="3.30.230.10">
    <property type="match status" value="1"/>
</dbReference>
<dbReference type="SUPFAM" id="SSF55060">
    <property type="entry name" value="GHMP Kinase, C-terminal domain"/>
    <property type="match status" value="1"/>
</dbReference>
<evidence type="ECO:0000256" key="1">
    <source>
        <dbReference type="ARBA" id="ARBA00008831"/>
    </source>
</evidence>
<evidence type="ECO:0000313" key="11">
    <source>
        <dbReference type="Proteomes" id="UP000306420"/>
    </source>
</evidence>
<dbReference type="OrthoDB" id="5498344at2"/>
<dbReference type="EC" id="4.1.1.33" evidence="2"/>
<keyword evidence="6" id="KW-0443">Lipid metabolism</keyword>
<evidence type="ECO:0000259" key="9">
    <source>
        <dbReference type="Pfam" id="PF22700"/>
    </source>
</evidence>
<dbReference type="GO" id="GO:0005829">
    <property type="term" value="C:cytosol"/>
    <property type="evidence" value="ECO:0007669"/>
    <property type="project" value="InterPro"/>
</dbReference>
<dbReference type="Proteomes" id="UP000306420">
    <property type="component" value="Unassembled WGS sequence"/>
</dbReference>
<dbReference type="GO" id="GO:0005524">
    <property type="term" value="F:ATP binding"/>
    <property type="evidence" value="ECO:0007669"/>
    <property type="project" value="UniProtKB-KW"/>
</dbReference>
<dbReference type="InterPro" id="IPR036554">
    <property type="entry name" value="GHMP_kinase_C_sf"/>
</dbReference>
<evidence type="ECO:0000256" key="2">
    <source>
        <dbReference type="ARBA" id="ARBA00012296"/>
    </source>
</evidence>
<dbReference type="PANTHER" id="PTHR10977">
    <property type="entry name" value="DIPHOSPHOMEVALONATE DECARBOXYLASE"/>
    <property type="match status" value="1"/>
</dbReference>
<proteinExistence type="inferred from homology"/>
<evidence type="ECO:0000256" key="6">
    <source>
        <dbReference type="ARBA" id="ARBA00023098"/>
    </source>
</evidence>
<keyword evidence="4" id="KW-0547">Nucleotide-binding</keyword>
<dbReference type="Pfam" id="PF18376">
    <property type="entry name" value="MDD_C"/>
    <property type="match status" value="1"/>
</dbReference>
<dbReference type="FunFam" id="3.30.230.10:FF:000072">
    <property type="entry name" value="Diphosphomevalonate decarboxylase"/>
    <property type="match status" value="1"/>
</dbReference>
<dbReference type="NCBIfam" id="TIGR01240">
    <property type="entry name" value="mevDPdecarb"/>
    <property type="match status" value="1"/>
</dbReference>
<comment type="similarity">
    <text evidence="1">Belongs to the diphosphomevalonate decarboxylase family.</text>
</comment>
<dbReference type="InterPro" id="IPR020568">
    <property type="entry name" value="Ribosomal_Su5_D2-typ_SF"/>
</dbReference>
<dbReference type="Gene3D" id="3.30.70.890">
    <property type="entry name" value="GHMP kinase, C-terminal domain"/>
    <property type="match status" value="1"/>
</dbReference>
<keyword evidence="7 10" id="KW-0456">Lyase</keyword>
<dbReference type="SUPFAM" id="SSF54211">
    <property type="entry name" value="Ribosomal protein S5 domain 2-like"/>
    <property type="match status" value="1"/>
</dbReference>
<feature type="domain" description="Mvd1 C-terminal" evidence="8">
    <location>
        <begin position="177"/>
        <end position="309"/>
    </location>
</feature>
<dbReference type="InterPro" id="IPR053859">
    <property type="entry name" value="MVD-like_N"/>
</dbReference>
<protein>
    <recommendedName>
        <fullName evidence="2">diphosphomevalonate decarboxylase</fullName>
        <ecNumber evidence="2">4.1.1.33</ecNumber>
    </recommendedName>
</protein>
<dbReference type="PANTHER" id="PTHR10977:SF3">
    <property type="entry name" value="DIPHOSPHOMEVALONATE DECARBOXYLASE"/>
    <property type="match status" value="1"/>
</dbReference>
<evidence type="ECO:0000256" key="7">
    <source>
        <dbReference type="ARBA" id="ARBA00023239"/>
    </source>
</evidence>
<keyword evidence="5" id="KW-0067">ATP-binding</keyword>
<dbReference type="InterPro" id="IPR029765">
    <property type="entry name" value="Mev_diP_decarb"/>
</dbReference>
<dbReference type="InterPro" id="IPR041431">
    <property type="entry name" value="Mvd1_C"/>
</dbReference>
<dbReference type="GO" id="GO:0004163">
    <property type="term" value="F:diphosphomevalonate decarboxylase activity"/>
    <property type="evidence" value="ECO:0007669"/>
    <property type="project" value="UniProtKB-EC"/>
</dbReference>
<evidence type="ECO:0000313" key="10">
    <source>
        <dbReference type="EMBL" id="TLQ41888.1"/>
    </source>
</evidence>
<sequence length="325" mass="36231">MDTTTYRAYTNIALIKYWGKRNKELFLPVTSSLSLTLDQFYTETTLEWNSQSNEDTFTLDGQIQDINAIEKVSRFINMFRDLSGIHRPVHVNSTNHVPTAAGLASSASAFAALASACNDLFETNLSNKELSTYARRGSGSATRSLFGGFTVWHKGIGNESDSSFAEMIDEADWDIGMLVVMINKEQKKISSRVGMEHTIETSPFYKLWPETVAEDLEAIIPAIENRDFPTIGQIAEHNAMKMHATIIAADPSMTYWEPESLTAMNIVRELREAGIPCYFTMDAGPNVKVLCRLSQAEEIKKAFEKHFSSDRLVITGPGKGPHKIS</sequence>
<keyword evidence="3" id="KW-0444">Lipid biosynthesis</keyword>
<evidence type="ECO:0000259" key="8">
    <source>
        <dbReference type="Pfam" id="PF18376"/>
    </source>
</evidence>
<evidence type="ECO:0000256" key="4">
    <source>
        <dbReference type="ARBA" id="ARBA00022741"/>
    </source>
</evidence>
<evidence type="ECO:0000256" key="5">
    <source>
        <dbReference type="ARBA" id="ARBA00022840"/>
    </source>
</evidence>
<reference evidence="10 11" key="1">
    <citation type="submission" date="2019-05" db="EMBL/GenBank/DDBJ databases">
        <title>The metagenome of a microbial culture collection derived from dairy environment covers the genomic content of the human microbiome.</title>
        <authorList>
            <person name="Roder T."/>
            <person name="Wuthrich D."/>
            <person name="Sattari Z."/>
            <person name="Von Ah U."/>
            <person name="Bar C."/>
            <person name="Ronchi F."/>
            <person name="Macpherson A.J."/>
            <person name="Ganal-Vonarburg S.C."/>
            <person name="Bruggmann R."/>
            <person name="Vergeres G."/>
        </authorList>
    </citation>
    <scope>NUCLEOTIDE SEQUENCE [LARGE SCALE GENOMIC DNA]</scope>
    <source>
        <strain evidence="10 11">FAM 24227</strain>
    </source>
</reference>